<evidence type="ECO:0000256" key="4">
    <source>
        <dbReference type="SAM" id="MobiDB-lite"/>
    </source>
</evidence>
<dbReference type="InterPro" id="IPR008920">
    <property type="entry name" value="TF_FadR/GntR_C"/>
</dbReference>
<keyword evidence="2" id="KW-0238">DNA-binding</keyword>
<feature type="compositionally biased region" description="Polar residues" evidence="4">
    <location>
        <begin position="18"/>
        <end position="31"/>
    </location>
</feature>
<dbReference type="Proteomes" id="UP001596298">
    <property type="component" value="Unassembled WGS sequence"/>
</dbReference>
<keyword evidence="7" id="KW-1185">Reference proteome</keyword>
<evidence type="ECO:0000313" key="7">
    <source>
        <dbReference type="Proteomes" id="UP001596298"/>
    </source>
</evidence>
<dbReference type="EMBL" id="JBHSWH010000001">
    <property type="protein sequence ID" value="MFC6704885.1"/>
    <property type="molecule type" value="Genomic_DNA"/>
</dbReference>
<sequence length="248" mass="27052">MSSVENAGRAASRDAGEITNSESNGSGDSRLATTSARVYEELRTAILAGVFPPDSRLTEADLTSRFAVSRGTLRSVLARLVQEGYLVSEANRGARTRSFSVEEAIEILDTRELLESALAARAAERATDEDIADLTNLVELMAEANRTGGREEYAGLIRRFHERIRQAARQATLTRYVGQLMYPLVLRQYRPIDSSHPRPESLAEQQAILSAIITHNASAAEAAMRHHVSAAGRALQIGVGDVDDRPQH</sequence>
<evidence type="ECO:0000259" key="5">
    <source>
        <dbReference type="PROSITE" id="PS50949"/>
    </source>
</evidence>
<dbReference type="Pfam" id="PF00392">
    <property type="entry name" value="GntR"/>
    <property type="match status" value="1"/>
</dbReference>
<dbReference type="PANTHER" id="PTHR43537:SF24">
    <property type="entry name" value="GLUCONATE OPERON TRANSCRIPTIONAL REPRESSOR"/>
    <property type="match status" value="1"/>
</dbReference>
<feature type="domain" description="HTH gntR-type" evidence="5">
    <location>
        <begin position="32"/>
        <end position="99"/>
    </location>
</feature>
<dbReference type="Gene3D" id="1.20.120.530">
    <property type="entry name" value="GntR ligand-binding domain-like"/>
    <property type="match status" value="1"/>
</dbReference>
<gene>
    <name evidence="6" type="ORF">ACFQDH_06285</name>
</gene>
<dbReference type="InterPro" id="IPR000524">
    <property type="entry name" value="Tscrpt_reg_HTH_GntR"/>
</dbReference>
<dbReference type="InterPro" id="IPR036390">
    <property type="entry name" value="WH_DNA-bd_sf"/>
</dbReference>
<reference evidence="7" key="1">
    <citation type="journal article" date="2019" name="Int. J. Syst. Evol. Microbiol.">
        <title>The Global Catalogue of Microorganisms (GCM) 10K type strain sequencing project: providing services to taxonomists for standard genome sequencing and annotation.</title>
        <authorList>
            <consortium name="The Broad Institute Genomics Platform"/>
            <consortium name="The Broad Institute Genome Sequencing Center for Infectious Disease"/>
            <person name="Wu L."/>
            <person name="Ma J."/>
        </authorList>
    </citation>
    <scope>NUCLEOTIDE SEQUENCE [LARGE SCALE GENOMIC DNA]</scope>
    <source>
        <strain evidence="7">CCUG 58127</strain>
    </source>
</reference>
<dbReference type="CDD" id="cd07377">
    <property type="entry name" value="WHTH_GntR"/>
    <property type="match status" value="1"/>
</dbReference>
<name>A0ABW2ADP5_9MICO</name>
<dbReference type="SUPFAM" id="SSF48008">
    <property type="entry name" value="GntR ligand-binding domain-like"/>
    <property type="match status" value="1"/>
</dbReference>
<evidence type="ECO:0000313" key="6">
    <source>
        <dbReference type="EMBL" id="MFC6704885.1"/>
    </source>
</evidence>
<organism evidence="6 7">
    <name type="scientific">Flexivirga alba</name>
    <dbReference type="NCBI Taxonomy" id="702742"/>
    <lineage>
        <taxon>Bacteria</taxon>
        <taxon>Bacillati</taxon>
        <taxon>Actinomycetota</taxon>
        <taxon>Actinomycetes</taxon>
        <taxon>Micrococcales</taxon>
        <taxon>Dermacoccaceae</taxon>
        <taxon>Flexivirga</taxon>
    </lineage>
</organism>
<keyword evidence="1" id="KW-0805">Transcription regulation</keyword>
<dbReference type="PANTHER" id="PTHR43537">
    <property type="entry name" value="TRANSCRIPTIONAL REGULATOR, GNTR FAMILY"/>
    <property type="match status" value="1"/>
</dbReference>
<dbReference type="SMART" id="SM00895">
    <property type="entry name" value="FCD"/>
    <property type="match status" value="1"/>
</dbReference>
<protein>
    <submittedName>
        <fullName evidence="6">GntR family transcriptional regulator</fullName>
    </submittedName>
</protein>
<proteinExistence type="predicted"/>
<accession>A0ABW2ADP5</accession>
<dbReference type="Gene3D" id="1.10.10.10">
    <property type="entry name" value="Winged helix-like DNA-binding domain superfamily/Winged helix DNA-binding domain"/>
    <property type="match status" value="1"/>
</dbReference>
<evidence type="ECO:0000256" key="1">
    <source>
        <dbReference type="ARBA" id="ARBA00023015"/>
    </source>
</evidence>
<dbReference type="Pfam" id="PF07729">
    <property type="entry name" value="FCD"/>
    <property type="match status" value="1"/>
</dbReference>
<comment type="caution">
    <text evidence="6">The sequence shown here is derived from an EMBL/GenBank/DDBJ whole genome shotgun (WGS) entry which is preliminary data.</text>
</comment>
<evidence type="ECO:0000256" key="2">
    <source>
        <dbReference type="ARBA" id="ARBA00023125"/>
    </source>
</evidence>
<keyword evidence="3" id="KW-0804">Transcription</keyword>
<feature type="region of interest" description="Disordered" evidence="4">
    <location>
        <begin position="1"/>
        <end position="31"/>
    </location>
</feature>
<dbReference type="InterPro" id="IPR011711">
    <property type="entry name" value="GntR_C"/>
</dbReference>
<dbReference type="PROSITE" id="PS50949">
    <property type="entry name" value="HTH_GNTR"/>
    <property type="match status" value="1"/>
</dbReference>
<dbReference type="SMART" id="SM00345">
    <property type="entry name" value="HTH_GNTR"/>
    <property type="match status" value="1"/>
</dbReference>
<dbReference type="InterPro" id="IPR036388">
    <property type="entry name" value="WH-like_DNA-bd_sf"/>
</dbReference>
<evidence type="ECO:0000256" key="3">
    <source>
        <dbReference type="ARBA" id="ARBA00023163"/>
    </source>
</evidence>
<dbReference type="RefSeq" id="WP_382399521.1">
    <property type="nucleotide sequence ID" value="NZ_JBHSWH010000001.1"/>
</dbReference>
<dbReference type="SUPFAM" id="SSF46785">
    <property type="entry name" value="Winged helix' DNA-binding domain"/>
    <property type="match status" value="1"/>
</dbReference>